<feature type="domain" description="DUF7577" evidence="2">
    <location>
        <begin position="100"/>
        <end position="124"/>
    </location>
</feature>
<evidence type="ECO:0000259" key="2">
    <source>
        <dbReference type="Pfam" id="PF24463"/>
    </source>
</evidence>
<evidence type="ECO:0000313" key="3">
    <source>
        <dbReference type="EMBL" id="BCX48514.1"/>
    </source>
</evidence>
<gene>
    <name evidence="3" type="ORF">HAHE_24220</name>
</gene>
<dbReference type="InterPro" id="IPR011322">
    <property type="entry name" value="N-reg_PII-like_a/b"/>
</dbReference>
<sequence length="126" mass="13941">MSRTFPLVGPADLLRLGVAAMKELIRDSDLTKVTYFRNLLEGEGIATMMRNEHLQSSGLAEIPIPEFFPALCVMADEDYERALGIIRDHIESNRERSDEEVACKGCGEMNPGNFDICWSCGGEISG</sequence>
<dbReference type="Pfam" id="PF09413">
    <property type="entry name" value="DUF2007"/>
    <property type="match status" value="1"/>
</dbReference>
<keyword evidence="4" id="KW-1185">Reference proteome</keyword>
<dbReference type="Proteomes" id="UP001374893">
    <property type="component" value="Chromosome"/>
</dbReference>
<proteinExistence type="predicted"/>
<reference evidence="3 4" key="1">
    <citation type="submission" date="2021-06" db="EMBL/GenBank/DDBJ databases">
        <title>Complete genome of Haloferula helveola possessing various polysaccharide degrading enzymes.</title>
        <authorList>
            <person name="Takami H."/>
            <person name="Huang C."/>
            <person name="Hamasaki K."/>
        </authorList>
    </citation>
    <scope>NUCLEOTIDE SEQUENCE [LARGE SCALE GENOMIC DNA]</scope>
    <source>
        <strain evidence="3 4">CN-1</strain>
    </source>
</reference>
<dbReference type="InterPro" id="IPR018551">
    <property type="entry name" value="DUF2007"/>
</dbReference>
<name>A0ABM7RAQ7_9BACT</name>
<feature type="domain" description="DUF2007" evidence="1">
    <location>
        <begin position="21"/>
        <end position="88"/>
    </location>
</feature>
<dbReference type="Pfam" id="PF24463">
    <property type="entry name" value="DUF7577"/>
    <property type="match status" value="1"/>
</dbReference>
<accession>A0ABM7RAQ7</accession>
<dbReference type="InterPro" id="IPR055999">
    <property type="entry name" value="DUF7577"/>
</dbReference>
<dbReference type="Gene3D" id="3.30.70.790">
    <property type="entry name" value="UreE, C-terminal domain"/>
    <property type="match status" value="1"/>
</dbReference>
<organism evidence="3 4">
    <name type="scientific">Haloferula helveola</name>
    <dbReference type="NCBI Taxonomy" id="490095"/>
    <lineage>
        <taxon>Bacteria</taxon>
        <taxon>Pseudomonadati</taxon>
        <taxon>Verrucomicrobiota</taxon>
        <taxon>Verrucomicrobiia</taxon>
        <taxon>Verrucomicrobiales</taxon>
        <taxon>Verrucomicrobiaceae</taxon>
        <taxon>Haloferula</taxon>
    </lineage>
</organism>
<evidence type="ECO:0000259" key="1">
    <source>
        <dbReference type="Pfam" id="PF09413"/>
    </source>
</evidence>
<dbReference type="SUPFAM" id="SSF54913">
    <property type="entry name" value="GlnB-like"/>
    <property type="match status" value="1"/>
</dbReference>
<protein>
    <submittedName>
        <fullName evidence="3">Zinc-finger-like domain-containing protein</fullName>
    </submittedName>
</protein>
<dbReference type="EMBL" id="AP024702">
    <property type="protein sequence ID" value="BCX48514.1"/>
    <property type="molecule type" value="Genomic_DNA"/>
</dbReference>
<evidence type="ECO:0000313" key="4">
    <source>
        <dbReference type="Proteomes" id="UP001374893"/>
    </source>
</evidence>